<comment type="caution">
    <text evidence="3">The sequence shown here is derived from an EMBL/GenBank/DDBJ whole genome shotgun (WGS) entry which is preliminary data.</text>
</comment>
<dbReference type="RefSeq" id="XP_067691821.1">
    <property type="nucleotide sequence ID" value="XM_067835255.1"/>
</dbReference>
<feature type="region of interest" description="Disordered" evidence="2">
    <location>
        <begin position="411"/>
        <end position="443"/>
    </location>
</feature>
<feature type="coiled-coil region" evidence="1">
    <location>
        <begin position="98"/>
        <end position="132"/>
    </location>
</feature>
<feature type="coiled-coil region" evidence="1">
    <location>
        <begin position="174"/>
        <end position="218"/>
    </location>
</feature>
<dbReference type="AlphaFoldDB" id="A0A836HFB7"/>
<name>A0A836HFB7_LEIEN</name>
<sequence>MGDTHLPMLAASKGKQSSRPLSKMVDDYTLCQEYAGYIAQLRGLLEETTGPPPAGVRTAEVERRIALIHCALDEVKRLNAEARWRIELRSNQRFLETFERRIKAEDEAEKKRQEAERQRVAQVEEMRAMQQAYYKERNDRTDAKAHHCRAYNEEVQEQTVMRAGTNEERRTRNLANLDAERQRKNKELHDREEAKQKYARMLRERQAAKDAQKQAEKTRLAEIHRQEMEAKLSAIREAKRCKWAAKKEASRSKSVLVWKNGEAVLETQRKNHDNLVEELEQRQRQQALRYAEEKAEQEAYLQQRQQVHAARQERQQESLIKLLDKRVSRGVEIVKNAEEKKERAEQVKERHAVQYLEAGKLLDEDVRLHLQRARRLQERRTNESLAQHYRRWNHRAARIMKELHDAVSKEAAEVEQGSAAASRQRGVAAHSENQRSWAASEHADIPRCSYRIASLPSPTEFTV</sequence>
<keyword evidence="4" id="KW-1185">Reference proteome</keyword>
<evidence type="ECO:0000313" key="4">
    <source>
        <dbReference type="Proteomes" id="UP000674179"/>
    </source>
</evidence>
<organism evidence="3 4">
    <name type="scientific">Leishmania enriettii</name>
    <dbReference type="NCBI Taxonomy" id="5663"/>
    <lineage>
        <taxon>Eukaryota</taxon>
        <taxon>Discoba</taxon>
        <taxon>Euglenozoa</taxon>
        <taxon>Kinetoplastea</taxon>
        <taxon>Metakinetoplastina</taxon>
        <taxon>Trypanosomatida</taxon>
        <taxon>Trypanosomatidae</taxon>
        <taxon>Leishmaniinae</taxon>
        <taxon>Leishmania</taxon>
    </lineage>
</organism>
<dbReference type="EMBL" id="JAFHKP010000027">
    <property type="protein sequence ID" value="KAG5475810.1"/>
    <property type="molecule type" value="Genomic_DNA"/>
</dbReference>
<dbReference type="KEGG" id="lenr:94170765"/>
<gene>
    <name evidence="3" type="ORF">CUR178_03523</name>
</gene>
<evidence type="ECO:0000256" key="1">
    <source>
        <dbReference type="SAM" id="Coils"/>
    </source>
</evidence>
<dbReference type="GeneID" id="94170765"/>
<evidence type="ECO:0000256" key="2">
    <source>
        <dbReference type="SAM" id="MobiDB-lite"/>
    </source>
</evidence>
<dbReference type="OrthoDB" id="273496at2759"/>
<feature type="coiled-coil region" evidence="1">
    <location>
        <begin position="262"/>
        <end position="296"/>
    </location>
</feature>
<evidence type="ECO:0000313" key="3">
    <source>
        <dbReference type="EMBL" id="KAG5475810.1"/>
    </source>
</evidence>
<protein>
    <submittedName>
        <fullName evidence="3">Uncharacterized protein</fullName>
    </submittedName>
</protein>
<reference evidence="3 4" key="1">
    <citation type="submission" date="2021-02" db="EMBL/GenBank/DDBJ databases">
        <title>Leishmania (Mundinia) enrietti genome sequencing and assembly.</title>
        <authorList>
            <person name="Almutairi H."/>
            <person name="Gatherer D."/>
        </authorList>
    </citation>
    <scope>NUCLEOTIDE SEQUENCE [LARGE SCALE GENOMIC DNA]</scope>
    <source>
        <strain evidence="3">CUR178</strain>
    </source>
</reference>
<proteinExistence type="predicted"/>
<accession>A0A836HFB7</accession>
<keyword evidence="1" id="KW-0175">Coiled coil</keyword>
<dbReference type="Proteomes" id="UP000674179">
    <property type="component" value="Chromosome 27"/>
</dbReference>